<sequence length="509" mass="54358">MSCYPLFIRATLWLLITSFSAAASVRRSCSLPAVDLGYEIHQAITLDDGGRYNSSNIRYAAAPVGELRFAAPSPPPVNRATVQIGDEVRICPQAAVGWLQQNILHGIPYVLGPNGTIPPSFAGAVSPVSEDCLFLDVVVPKKVFENTSLEKAPVIVWIYGGGFVNGIKSSSNSGLPGGLLDRAGNNAVYVALNYRLGAFGFLAGASFEDAGGVPNAGLLDQRLALEWVQENIHLFGGDPQRVTVMGESAGGGSILHQITANGGSQGPAYPESVKERKFIDFLQLLNVSSLAEARQVPSEALIQANAEYIAGQPTGGVLPFLPSHDGSFLPDEPATLLAQGRFDQSVDIFVGSNTNDGLYFGDFAVTSDDEFRAWLAQVYSSIRPEDVETLTTSLYPPVFDGSQGYIDQAGRTGRFAQDFLFQCNGLTLAWAKMNQTFTYEFAVSPALHALDIAYTFYNDDPSTVLAPQAAKTLQQYITSFAIDGTPSSPGSPSIPFYGPSGQILVLDTT</sequence>
<dbReference type="EMBL" id="AZHA01000032">
    <property type="protein sequence ID" value="OAA37066.1"/>
    <property type="molecule type" value="Genomic_DNA"/>
</dbReference>
<accession>A0A166YMI5</accession>
<gene>
    <name evidence="5" type="ORF">BBO_07765</name>
</gene>
<feature type="domain" description="Carboxylesterase type B" evidence="4">
    <location>
        <begin position="56"/>
        <end position="258"/>
    </location>
</feature>
<comment type="similarity">
    <text evidence="1 3">Belongs to the type-B carboxylesterase/lipase family.</text>
</comment>
<feature type="domain" description="Carboxylesterase type B" evidence="4">
    <location>
        <begin position="294"/>
        <end position="493"/>
    </location>
</feature>
<name>A0A166YMI5_9HYPO</name>
<dbReference type="InterPro" id="IPR019819">
    <property type="entry name" value="Carboxylesterase_B_CS"/>
</dbReference>
<organism evidence="5 6">
    <name type="scientific">Beauveria brongniartii RCEF 3172</name>
    <dbReference type="NCBI Taxonomy" id="1081107"/>
    <lineage>
        <taxon>Eukaryota</taxon>
        <taxon>Fungi</taxon>
        <taxon>Dikarya</taxon>
        <taxon>Ascomycota</taxon>
        <taxon>Pezizomycotina</taxon>
        <taxon>Sordariomycetes</taxon>
        <taxon>Hypocreomycetidae</taxon>
        <taxon>Hypocreales</taxon>
        <taxon>Cordycipitaceae</taxon>
        <taxon>Beauveria</taxon>
        <taxon>Beauveria brongniartii</taxon>
    </lineage>
</organism>
<evidence type="ECO:0000256" key="1">
    <source>
        <dbReference type="ARBA" id="ARBA00005964"/>
    </source>
</evidence>
<evidence type="ECO:0000313" key="6">
    <source>
        <dbReference type="Proteomes" id="UP000076863"/>
    </source>
</evidence>
<keyword evidence="2 3" id="KW-0378">Hydrolase</keyword>
<protein>
    <recommendedName>
        <fullName evidence="3">Carboxylic ester hydrolase</fullName>
        <ecNumber evidence="3">3.1.1.-</ecNumber>
    </recommendedName>
</protein>
<keyword evidence="3" id="KW-0732">Signal</keyword>
<dbReference type="InterPro" id="IPR002018">
    <property type="entry name" value="CarbesteraseB"/>
</dbReference>
<evidence type="ECO:0000259" key="4">
    <source>
        <dbReference type="Pfam" id="PF00135"/>
    </source>
</evidence>
<evidence type="ECO:0000256" key="3">
    <source>
        <dbReference type="RuleBase" id="RU361235"/>
    </source>
</evidence>
<dbReference type="PROSITE" id="PS00122">
    <property type="entry name" value="CARBOXYLESTERASE_B_1"/>
    <property type="match status" value="1"/>
</dbReference>
<evidence type="ECO:0000256" key="2">
    <source>
        <dbReference type="ARBA" id="ARBA00022801"/>
    </source>
</evidence>
<dbReference type="PANTHER" id="PTHR11559">
    <property type="entry name" value="CARBOXYLESTERASE"/>
    <property type="match status" value="1"/>
</dbReference>
<comment type="caution">
    <text evidence="5">The sequence shown here is derived from an EMBL/GenBank/DDBJ whole genome shotgun (WGS) entry which is preliminary data.</text>
</comment>
<feature type="signal peptide" evidence="3">
    <location>
        <begin position="1"/>
        <end position="22"/>
    </location>
</feature>
<dbReference type="GO" id="GO:0016787">
    <property type="term" value="F:hydrolase activity"/>
    <property type="evidence" value="ECO:0007669"/>
    <property type="project" value="UniProtKB-KW"/>
</dbReference>
<keyword evidence="6" id="KW-1185">Reference proteome</keyword>
<dbReference type="OrthoDB" id="408631at2759"/>
<dbReference type="ESTHER" id="9hypo-a0a166ymi5">
    <property type="family name" value="Fungal_carboxylesterase_lipase"/>
</dbReference>
<dbReference type="Proteomes" id="UP000076863">
    <property type="component" value="Unassembled WGS sequence"/>
</dbReference>
<dbReference type="Gene3D" id="3.40.50.1820">
    <property type="entry name" value="alpha/beta hydrolase"/>
    <property type="match status" value="1"/>
</dbReference>
<feature type="chain" id="PRO_5007749053" description="Carboxylic ester hydrolase" evidence="3">
    <location>
        <begin position="23"/>
        <end position="509"/>
    </location>
</feature>
<dbReference type="AlphaFoldDB" id="A0A166YMI5"/>
<reference evidence="5 6" key="1">
    <citation type="journal article" date="2016" name="Genome Biol. Evol.">
        <title>Divergent and convergent evolution of fungal pathogenicity.</title>
        <authorList>
            <person name="Shang Y."/>
            <person name="Xiao G."/>
            <person name="Zheng P."/>
            <person name="Cen K."/>
            <person name="Zhan S."/>
            <person name="Wang C."/>
        </authorList>
    </citation>
    <scope>NUCLEOTIDE SEQUENCE [LARGE SCALE GENOMIC DNA]</scope>
    <source>
        <strain evidence="5 6">RCEF 3172</strain>
    </source>
</reference>
<dbReference type="InterPro" id="IPR019826">
    <property type="entry name" value="Carboxylesterase_B_AS"/>
</dbReference>
<dbReference type="InterPro" id="IPR029058">
    <property type="entry name" value="AB_hydrolase_fold"/>
</dbReference>
<dbReference type="InterPro" id="IPR050309">
    <property type="entry name" value="Type-B_Carboxylest/Lipase"/>
</dbReference>
<proteinExistence type="inferred from homology"/>
<dbReference type="SUPFAM" id="SSF53474">
    <property type="entry name" value="alpha/beta-Hydrolases"/>
    <property type="match status" value="1"/>
</dbReference>
<dbReference type="Pfam" id="PF00135">
    <property type="entry name" value="COesterase"/>
    <property type="match status" value="2"/>
</dbReference>
<evidence type="ECO:0000313" key="5">
    <source>
        <dbReference type="EMBL" id="OAA37066.1"/>
    </source>
</evidence>
<dbReference type="PROSITE" id="PS00941">
    <property type="entry name" value="CARBOXYLESTERASE_B_2"/>
    <property type="match status" value="1"/>
</dbReference>
<dbReference type="EC" id="3.1.1.-" evidence="3"/>